<evidence type="ECO:0000259" key="2">
    <source>
        <dbReference type="Pfam" id="PF17479"/>
    </source>
</evidence>
<evidence type="ECO:0000313" key="4">
    <source>
        <dbReference type="EMBL" id="CAB4996036.1"/>
    </source>
</evidence>
<feature type="domain" description="DUF3048" evidence="2">
    <location>
        <begin position="212"/>
        <end position="323"/>
    </location>
</feature>
<evidence type="ECO:0000259" key="1">
    <source>
        <dbReference type="Pfam" id="PF11258"/>
    </source>
</evidence>
<sequence length="345" mass="36909">MSFRKIVLTVLSVTIIGSSVFYALKPSIIALAEKVKIITPVQVNSITGAPGIDGPVLVVKIDDTPPAHPQIGLEDADLVYIEQVEGGLTRLAAVFSSKIPSRIGPVRSARISDIEILAQYGHIAFAYSGAQSKLRPVISAANLQDLGAQSQSSTIYTTDPLRTPPTAMVLRADLLMQKIVENGYDIAQSRNMGWTFGDAPDSGTAITSVVMHWPANSYTATWSQIEKRWLLSNRNGPDLADSGKHLGPTTLVIQNVLITPSEFHDKVGGVTPFSATVGSGTGFILRDGKSFEAIWSRPTPESGTQWSTPDGEAINFAPGQIWIALTDKAPTFTLKSEATPTPATK</sequence>
<dbReference type="InterPro" id="IPR023158">
    <property type="entry name" value="YerB-like_sf"/>
</dbReference>
<accession>A0A6J7NSF9</accession>
<dbReference type="Pfam" id="PF11258">
    <property type="entry name" value="DUF3048"/>
    <property type="match status" value="1"/>
</dbReference>
<gene>
    <name evidence="3" type="ORF">UFOPK2329_00259</name>
    <name evidence="4" type="ORF">UFOPK4035_00494</name>
</gene>
<dbReference type="InterPro" id="IPR035328">
    <property type="entry name" value="DUF3048_C"/>
</dbReference>
<reference evidence="4" key="1">
    <citation type="submission" date="2020-05" db="EMBL/GenBank/DDBJ databases">
        <authorList>
            <person name="Chiriac C."/>
            <person name="Salcher M."/>
            <person name="Ghai R."/>
            <person name="Kavagutti S V."/>
        </authorList>
    </citation>
    <scope>NUCLEOTIDE SEQUENCE</scope>
</reference>
<dbReference type="AlphaFoldDB" id="A0A6J7NSF9"/>
<dbReference type="EMBL" id="CAEZWZ010000021">
    <property type="protein sequence ID" value="CAB4666631.1"/>
    <property type="molecule type" value="Genomic_DNA"/>
</dbReference>
<dbReference type="InterPro" id="IPR021416">
    <property type="entry name" value="DUF3048_N"/>
</dbReference>
<organism evidence="4">
    <name type="scientific">freshwater metagenome</name>
    <dbReference type="NCBI Taxonomy" id="449393"/>
    <lineage>
        <taxon>unclassified sequences</taxon>
        <taxon>metagenomes</taxon>
        <taxon>ecological metagenomes</taxon>
    </lineage>
</organism>
<protein>
    <submittedName>
        <fullName evidence="4">Unannotated protein</fullName>
    </submittedName>
</protein>
<dbReference type="SUPFAM" id="SSF159774">
    <property type="entry name" value="YerB-like"/>
    <property type="match status" value="1"/>
</dbReference>
<dbReference type="Pfam" id="PF17479">
    <property type="entry name" value="DUF3048_C"/>
    <property type="match status" value="1"/>
</dbReference>
<dbReference type="EMBL" id="CAFBOX010000063">
    <property type="protein sequence ID" value="CAB4996036.1"/>
    <property type="molecule type" value="Genomic_DNA"/>
</dbReference>
<dbReference type="Gene3D" id="3.50.90.10">
    <property type="entry name" value="YerB-like"/>
    <property type="match status" value="1"/>
</dbReference>
<name>A0A6J7NSF9_9ZZZZ</name>
<evidence type="ECO:0000313" key="3">
    <source>
        <dbReference type="EMBL" id="CAB4666631.1"/>
    </source>
</evidence>
<feature type="domain" description="DUF3048" evidence="1">
    <location>
        <begin position="54"/>
        <end position="184"/>
    </location>
</feature>
<proteinExistence type="predicted"/>